<name>A0A6H1TSW3_9CYAN</name>
<dbReference type="SUPFAM" id="SSF55874">
    <property type="entry name" value="ATPase domain of HSP90 chaperone/DNA topoisomerase II/histidine kinase"/>
    <property type="match status" value="1"/>
</dbReference>
<dbReference type="InterPro" id="IPR036890">
    <property type="entry name" value="HATPase_C_sf"/>
</dbReference>
<dbReference type="PROSITE" id="PS50110">
    <property type="entry name" value="RESPONSE_REGULATORY"/>
    <property type="match status" value="2"/>
</dbReference>
<keyword evidence="10" id="KW-0804">Transcription</keyword>
<feature type="transmembrane region" description="Helical" evidence="14">
    <location>
        <begin position="111"/>
        <end position="134"/>
    </location>
</feature>
<dbReference type="AlphaFoldDB" id="A0A6H1TSW3"/>
<dbReference type="Gene3D" id="3.40.50.2300">
    <property type="match status" value="2"/>
</dbReference>
<evidence type="ECO:0000256" key="6">
    <source>
        <dbReference type="ARBA" id="ARBA00022777"/>
    </source>
</evidence>
<evidence type="ECO:0000256" key="14">
    <source>
        <dbReference type="SAM" id="Phobius"/>
    </source>
</evidence>
<dbReference type="InterPro" id="IPR005467">
    <property type="entry name" value="His_kinase_dom"/>
</dbReference>
<dbReference type="GO" id="GO:0009927">
    <property type="term" value="F:histidine phosphotransfer kinase activity"/>
    <property type="evidence" value="ECO:0007669"/>
    <property type="project" value="TreeGrafter"/>
</dbReference>
<evidence type="ECO:0000256" key="2">
    <source>
        <dbReference type="ARBA" id="ARBA00006402"/>
    </source>
</evidence>
<dbReference type="InterPro" id="IPR033425">
    <property type="entry name" value="MASE3"/>
</dbReference>
<evidence type="ECO:0000256" key="9">
    <source>
        <dbReference type="ARBA" id="ARBA00023125"/>
    </source>
</evidence>
<evidence type="ECO:0000256" key="1">
    <source>
        <dbReference type="ARBA" id="ARBA00000085"/>
    </source>
</evidence>
<evidence type="ECO:0000259" key="15">
    <source>
        <dbReference type="PROSITE" id="PS50109"/>
    </source>
</evidence>
<dbReference type="RefSeq" id="WP_168567855.1">
    <property type="nucleotide sequence ID" value="NZ_CP051167.1"/>
</dbReference>
<dbReference type="Pfam" id="PF00072">
    <property type="entry name" value="Response_reg"/>
    <property type="match status" value="1"/>
</dbReference>
<feature type="modified residue" description="4-aspartylphosphate" evidence="12">
    <location>
        <position position="834"/>
    </location>
</feature>
<reference evidence="18 19" key="1">
    <citation type="submission" date="2020-04" db="EMBL/GenBank/DDBJ databases">
        <authorList>
            <person name="Basu S."/>
            <person name="Maruthanayagam V."/>
            <person name="Chakraborty S."/>
            <person name="Pramanik A."/>
            <person name="Mukherjee J."/>
            <person name="Brink B."/>
        </authorList>
    </citation>
    <scope>NUCLEOTIDE SEQUENCE [LARGE SCALE GENOMIC DNA]</scope>
    <source>
        <strain evidence="18 19">AP17</strain>
    </source>
</reference>
<dbReference type="Gene3D" id="1.10.287.130">
    <property type="match status" value="1"/>
</dbReference>
<dbReference type="EMBL" id="CP051167">
    <property type="protein sequence ID" value="QIZ69698.1"/>
    <property type="molecule type" value="Genomic_DNA"/>
</dbReference>
<keyword evidence="14" id="KW-0812">Transmembrane</keyword>
<keyword evidence="9" id="KW-0238">DNA-binding</keyword>
<evidence type="ECO:0000256" key="8">
    <source>
        <dbReference type="ARBA" id="ARBA00023015"/>
    </source>
</evidence>
<dbReference type="Proteomes" id="UP000500857">
    <property type="component" value="Chromosome"/>
</dbReference>
<gene>
    <name evidence="18" type="ORF">HCG48_03130</name>
</gene>
<dbReference type="FunFam" id="3.30.565.10:FF:000010">
    <property type="entry name" value="Sensor histidine kinase RcsC"/>
    <property type="match status" value="1"/>
</dbReference>
<dbReference type="CDD" id="cd17574">
    <property type="entry name" value="REC_OmpR"/>
    <property type="match status" value="1"/>
</dbReference>
<dbReference type="InterPro" id="IPR035965">
    <property type="entry name" value="PAS-like_dom_sf"/>
</dbReference>
<keyword evidence="13" id="KW-0175">Coiled coil</keyword>
<dbReference type="InterPro" id="IPR013767">
    <property type="entry name" value="PAS_fold"/>
</dbReference>
<feature type="domain" description="Response regulatory" evidence="16">
    <location>
        <begin position="906"/>
        <end position="986"/>
    </location>
</feature>
<keyword evidence="8" id="KW-0805">Transcription regulation</keyword>
<evidence type="ECO:0000256" key="3">
    <source>
        <dbReference type="ARBA" id="ARBA00012438"/>
    </source>
</evidence>
<feature type="domain" description="PAS" evidence="17">
    <location>
        <begin position="379"/>
        <end position="452"/>
    </location>
</feature>
<dbReference type="GO" id="GO:0005886">
    <property type="term" value="C:plasma membrane"/>
    <property type="evidence" value="ECO:0007669"/>
    <property type="project" value="TreeGrafter"/>
</dbReference>
<dbReference type="FunFam" id="3.40.50.2300:FF:000001">
    <property type="entry name" value="DNA-binding response regulator PhoB"/>
    <property type="match status" value="1"/>
</dbReference>
<dbReference type="SUPFAM" id="SSF55785">
    <property type="entry name" value="PYP-like sensor domain (PAS domain)"/>
    <property type="match status" value="1"/>
</dbReference>
<dbReference type="InterPro" id="IPR036097">
    <property type="entry name" value="HisK_dim/P_sf"/>
</dbReference>
<evidence type="ECO:0000313" key="18">
    <source>
        <dbReference type="EMBL" id="QIZ69698.1"/>
    </source>
</evidence>
<keyword evidence="7" id="KW-0902">Two-component regulatory system</keyword>
<dbReference type="SMART" id="SM00388">
    <property type="entry name" value="HisKA"/>
    <property type="match status" value="1"/>
</dbReference>
<dbReference type="PROSITE" id="PS50112">
    <property type="entry name" value="PAS"/>
    <property type="match status" value="1"/>
</dbReference>
<dbReference type="InterPro" id="IPR000014">
    <property type="entry name" value="PAS"/>
</dbReference>
<organism evidence="18 19">
    <name type="scientific">Oxynema aestuarii AP17</name>
    <dbReference type="NCBI Taxonomy" id="2064643"/>
    <lineage>
        <taxon>Bacteria</taxon>
        <taxon>Bacillati</taxon>
        <taxon>Cyanobacteriota</taxon>
        <taxon>Cyanophyceae</taxon>
        <taxon>Oscillatoriophycideae</taxon>
        <taxon>Oscillatoriales</taxon>
        <taxon>Oscillatoriaceae</taxon>
        <taxon>Oxynema</taxon>
        <taxon>Oxynema aestuarii</taxon>
    </lineage>
</organism>
<dbReference type="InterPro" id="IPR004358">
    <property type="entry name" value="Sig_transdc_His_kin-like_C"/>
</dbReference>
<evidence type="ECO:0000256" key="4">
    <source>
        <dbReference type="ARBA" id="ARBA00022553"/>
    </source>
</evidence>
<keyword evidence="4 12" id="KW-0597">Phosphoprotein</keyword>
<sequence length="986" mass="109743">MSGPIEREERYFILPKRTKIPKPFFWGTIAICVLPFLLNRFGVDFGTYEAPFPFEEASQLHPHELANALHHTLAGSFVHTMLEWSAFCAAIFTVVLAFTHYNLTGEITTPIIGVALFCSGVMDAFHTLAADRLIEAVAGNENLIPFTWAICRLFNAAIAIVGVSIFLVKNPRLEREQQGSNVVFLLSISGLFGAIAYGAIYLCATSDSLPQTMFEGTLFARPWDVVPLVLFAIAGIWLYPRFHRRFPSVFSHALILSVVPNIATQAHMAFGSTELFDNDFNIGHFLKIVAYLVPLIGLILDYARTYQGIRQMNDALNIEIGERKQAETALQQAHDELELRVRQRTQELSESNSQLQSEIDRRVKMQAQVQRAKETSEEALAYLSTIIDNLADGLLVTDSLGQVTRFNSALVRLFGLEEPELIGKPCDEVLSPQVAELVAQTKGHPRQVFTAEIDLGNHRIGQALATAIAKRGDRAVSNGNTVREAIALDGDCLGTAILIRDVTAEKEVDRMKTDFISTVSHELRTPLTSVLGFAKIIKKKFDDTIVPVVPLDDRKVQRTVKQVGNNIEIILSEGQRLTALINDVLDIAKMEAGKIEWHFELSDMGQVVKRAIAATSSLLEAKDLQVVEVIDEELPEVFVDRDRLIQVMINLISNAVKFTSEGSITCHVTRIENHLSVSVADTGIGIAPEDLDKVFEKFKQVGETLTDKPQGTGLGLPICKQIIEHHGGRIWVESEVGRGSTFSFTLPISPTSAEQSQKLNLDLLLRQLKEHVVTTTPEIDRHTKTILVVDDDASIREYLRQELEAEQYCVREAKDGMEAIEQAKSLHPDLIVLDVMMPKMNGFDVAAVLKNDPQTMNIPIVILSIVQDKERGFRIGIDRYFTKPVETESLLEEIGTLLARGSSRKKILIVDEDVSTVKVLAEVLQTQGYTVSEASNGRECIEKALTVKPDTIIVDSIFVNQHNLMQLLRFEKGLENVLFILLDKKP</sequence>
<keyword evidence="5" id="KW-0808">Transferase</keyword>
<accession>A0A6H1TSW3</accession>
<dbReference type="SUPFAM" id="SSF52172">
    <property type="entry name" value="CheY-like"/>
    <property type="match status" value="2"/>
</dbReference>
<evidence type="ECO:0000256" key="13">
    <source>
        <dbReference type="SAM" id="Coils"/>
    </source>
</evidence>
<dbReference type="PANTHER" id="PTHR43047">
    <property type="entry name" value="TWO-COMPONENT HISTIDINE PROTEIN KINASE"/>
    <property type="match status" value="1"/>
</dbReference>
<dbReference type="NCBIfam" id="TIGR00229">
    <property type="entry name" value="sensory_box"/>
    <property type="match status" value="1"/>
</dbReference>
<dbReference type="CDD" id="cd16922">
    <property type="entry name" value="HATPase_EvgS-ArcB-TorS-like"/>
    <property type="match status" value="1"/>
</dbReference>
<feature type="transmembrane region" description="Helical" evidence="14">
    <location>
        <begin position="20"/>
        <end position="38"/>
    </location>
</feature>
<comment type="catalytic activity">
    <reaction evidence="1">
        <text>ATP + protein L-histidine = ADP + protein N-phospho-L-histidine.</text>
        <dbReference type="EC" id="2.7.13.3"/>
    </reaction>
</comment>
<dbReference type="SMART" id="SM00091">
    <property type="entry name" value="PAS"/>
    <property type="match status" value="1"/>
</dbReference>
<dbReference type="GO" id="GO:0003677">
    <property type="term" value="F:DNA binding"/>
    <property type="evidence" value="ECO:0007669"/>
    <property type="project" value="UniProtKB-KW"/>
</dbReference>
<comment type="similarity">
    <text evidence="2">In the N-terminal section; belongs to the phytochrome family.</text>
</comment>
<feature type="transmembrane region" description="Helical" evidence="14">
    <location>
        <begin position="222"/>
        <end position="240"/>
    </location>
</feature>
<feature type="transmembrane region" description="Helical" evidence="14">
    <location>
        <begin position="180"/>
        <end position="202"/>
    </location>
</feature>
<dbReference type="PRINTS" id="PR00344">
    <property type="entry name" value="BCTRLSENSOR"/>
</dbReference>
<keyword evidence="19" id="KW-1185">Reference proteome</keyword>
<keyword evidence="14" id="KW-0472">Membrane</keyword>
<feature type="coiled-coil region" evidence="13">
    <location>
        <begin position="334"/>
        <end position="375"/>
    </location>
</feature>
<dbReference type="PANTHER" id="PTHR43047:SF72">
    <property type="entry name" value="OSMOSENSING HISTIDINE PROTEIN KINASE SLN1"/>
    <property type="match status" value="1"/>
</dbReference>
<dbReference type="Gene3D" id="3.30.565.10">
    <property type="entry name" value="Histidine kinase-like ATPase, C-terminal domain"/>
    <property type="match status" value="1"/>
</dbReference>
<keyword evidence="14" id="KW-1133">Transmembrane helix</keyword>
<feature type="transmembrane region" description="Helical" evidence="14">
    <location>
        <begin position="282"/>
        <end position="303"/>
    </location>
</feature>
<dbReference type="Gene3D" id="3.30.450.20">
    <property type="entry name" value="PAS domain"/>
    <property type="match status" value="1"/>
</dbReference>
<evidence type="ECO:0000256" key="10">
    <source>
        <dbReference type="ARBA" id="ARBA00023163"/>
    </source>
</evidence>
<dbReference type="Pfam" id="PF00512">
    <property type="entry name" value="HisKA"/>
    <property type="match status" value="1"/>
</dbReference>
<feature type="transmembrane region" description="Helical" evidence="14">
    <location>
        <begin position="146"/>
        <end position="168"/>
    </location>
</feature>
<dbReference type="InterPro" id="IPR011006">
    <property type="entry name" value="CheY-like_superfamily"/>
</dbReference>
<dbReference type="InterPro" id="IPR003594">
    <property type="entry name" value="HATPase_dom"/>
</dbReference>
<dbReference type="CDD" id="cd00130">
    <property type="entry name" value="PAS"/>
    <property type="match status" value="1"/>
</dbReference>
<protein>
    <recommendedName>
        <fullName evidence="11">Circadian input-output histidine kinase CikA</fullName>
        <ecNumber evidence="3">2.7.13.3</ecNumber>
    </recommendedName>
</protein>
<keyword evidence="6" id="KW-0418">Kinase</keyword>
<dbReference type="KEGG" id="oxy:HCG48_03130"/>
<evidence type="ECO:0000256" key="5">
    <source>
        <dbReference type="ARBA" id="ARBA00022679"/>
    </source>
</evidence>
<dbReference type="EC" id="2.7.13.3" evidence="3"/>
<feature type="transmembrane region" description="Helical" evidence="14">
    <location>
        <begin position="81"/>
        <end position="99"/>
    </location>
</feature>
<evidence type="ECO:0000313" key="19">
    <source>
        <dbReference type="Proteomes" id="UP000500857"/>
    </source>
</evidence>
<dbReference type="InterPro" id="IPR001789">
    <property type="entry name" value="Sig_transdc_resp-reg_receiver"/>
</dbReference>
<dbReference type="SMART" id="SM00448">
    <property type="entry name" value="REC"/>
    <property type="match status" value="1"/>
</dbReference>
<dbReference type="GO" id="GO:0000155">
    <property type="term" value="F:phosphorelay sensor kinase activity"/>
    <property type="evidence" value="ECO:0007669"/>
    <property type="project" value="InterPro"/>
</dbReference>
<dbReference type="CDD" id="cd00082">
    <property type="entry name" value="HisKA"/>
    <property type="match status" value="1"/>
</dbReference>
<feature type="modified residue" description="4-aspartylphosphate" evidence="12">
    <location>
        <position position="955"/>
    </location>
</feature>
<feature type="domain" description="Response regulatory" evidence="16">
    <location>
        <begin position="785"/>
        <end position="898"/>
    </location>
</feature>
<dbReference type="Pfam" id="PF00989">
    <property type="entry name" value="PAS"/>
    <property type="match status" value="1"/>
</dbReference>
<dbReference type="SMART" id="SM00387">
    <property type="entry name" value="HATPase_c"/>
    <property type="match status" value="1"/>
</dbReference>
<proteinExistence type="inferred from homology"/>
<dbReference type="Pfam" id="PF02518">
    <property type="entry name" value="HATPase_c"/>
    <property type="match status" value="1"/>
</dbReference>
<dbReference type="SUPFAM" id="SSF47384">
    <property type="entry name" value="Homodimeric domain of signal transducing histidine kinase"/>
    <property type="match status" value="1"/>
</dbReference>
<evidence type="ECO:0000256" key="7">
    <source>
        <dbReference type="ARBA" id="ARBA00023012"/>
    </source>
</evidence>
<dbReference type="GO" id="GO:0006355">
    <property type="term" value="P:regulation of DNA-templated transcription"/>
    <property type="evidence" value="ECO:0007669"/>
    <property type="project" value="InterPro"/>
</dbReference>
<feature type="domain" description="Histidine kinase" evidence="15">
    <location>
        <begin position="518"/>
        <end position="750"/>
    </location>
</feature>
<evidence type="ECO:0000259" key="16">
    <source>
        <dbReference type="PROSITE" id="PS50110"/>
    </source>
</evidence>
<evidence type="ECO:0000256" key="12">
    <source>
        <dbReference type="PROSITE-ProRule" id="PRU00169"/>
    </source>
</evidence>
<evidence type="ECO:0000259" key="17">
    <source>
        <dbReference type="PROSITE" id="PS50112"/>
    </source>
</evidence>
<dbReference type="Pfam" id="PF17159">
    <property type="entry name" value="MASE3"/>
    <property type="match status" value="1"/>
</dbReference>
<evidence type="ECO:0000256" key="11">
    <source>
        <dbReference type="ARBA" id="ARBA00074306"/>
    </source>
</evidence>
<dbReference type="PROSITE" id="PS50109">
    <property type="entry name" value="HIS_KIN"/>
    <property type="match status" value="1"/>
</dbReference>
<dbReference type="InterPro" id="IPR003661">
    <property type="entry name" value="HisK_dim/P_dom"/>
</dbReference>